<dbReference type="InParanoid" id="D6WQM2"/>
<reference evidence="1 2" key="2">
    <citation type="journal article" date="2010" name="Nucleic Acids Res.">
        <title>BeetleBase in 2010: revisions to provide comprehensive genomic information for Tribolium castaneum.</title>
        <authorList>
            <person name="Kim H.S."/>
            <person name="Murphy T."/>
            <person name="Xia J."/>
            <person name="Caragea D."/>
            <person name="Park Y."/>
            <person name="Beeman R.W."/>
            <person name="Lorenzen M.D."/>
            <person name="Butcher S."/>
            <person name="Manak J.R."/>
            <person name="Brown S.J."/>
        </authorList>
    </citation>
    <scope>GENOME REANNOTATION</scope>
    <source>
        <strain evidence="1 2">Georgia GA2</strain>
    </source>
</reference>
<name>D6WQM2_TRICA</name>
<gene>
    <name evidence="1" type="primary">GLEAN_09952</name>
    <name evidence="1" type="ORF">TcasGA2_TC009952</name>
</gene>
<dbReference type="HOGENOM" id="CLU_1973349_0_0_1"/>
<proteinExistence type="predicted"/>
<dbReference type="EMBL" id="KQ971354">
    <property type="protein sequence ID" value="EFA06990.1"/>
    <property type="molecule type" value="Genomic_DNA"/>
</dbReference>
<organism evidence="1 2">
    <name type="scientific">Tribolium castaneum</name>
    <name type="common">Red flour beetle</name>
    <dbReference type="NCBI Taxonomy" id="7070"/>
    <lineage>
        <taxon>Eukaryota</taxon>
        <taxon>Metazoa</taxon>
        <taxon>Ecdysozoa</taxon>
        <taxon>Arthropoda</taxon>
        <taxon>Hexapoda</taxon>
        <taxon>Insecta</taxon>
        <taxon>Pterygota</taxon>
        <taxon>Neoptera</taxon>
        <taxon>Endopterygota</taxon>
        <taxon>Coleoptera</taxon>
        <taxon>Polyphaga</taxon>
        <taxon>Cucujiformia</taxon>
        <taxon>Tenebrionidae</taxon>
        <taxon>Tenebrionidae incertae sedis</taxon>
        <taxon>Tribolium</taxon>
    </lineage>
</organism>
<sequence>MGVDAVMGIGEGCVVGDYGRGGIGGVCDYWGMGNNRGGVGNYSRVVFGDNGATRGFGVDGAAIGPNDRGSAAGALEDFTRGEDLGVGASQKGEKGNNSLQIANLSFGPSWAYVYLRRISWWLFNIVD</sequence>
<reference evidence="1 2" key="1">
    <citation type="journal article" date="2008" name="Nature">
        <title>The genome of the model beetle and pest Tribolium castaneum.</title>
        <authorList>
            <consortium name="Tribolium Genome Sequencing Consortium"/>
            <person name="Richards S."/>
            <person name="Gibbs R.A."/>
            <person name="Weinstock G.M."/>
            <person name="Brown S.J."/>
            <person name="Denell R."/>
            <person name="Beeman R.W."/>
            <person name="Gibbs R."/>
            <person name="Beeman R.W."/>
            <person name="Brown S.J."/>
            <person name="Bucher G."/>
            <person name="Friedrich M."/>
            <person name="Grimmelikhuijzen C.J."/>
            <person name="Klingler M."/>
            <person name="Lorenzen M."/>
            <person name="Richards S."/>
            <person name="Roth S."/>
            <person name="Schroder R."/>
            <person name="Tautz D."/>
            <person name="Zdobnov E.M."/>
            <person name="Muzny D."/>
            <person name="Gibbs R.A."/>
            <person name="Weinstock G.M."/>
            <person name="Attaway T."/>
            <person name="Bell S."/>
            <person name="Buhay C.J."/>
            <person name="Chandrabose M.N."/>
            <person name="Chavez D."/>
            <person name="Clerk-Blankenburg K.P."/>
            <person name="Cree A."/>
            <person name="Dao M."/>
            <person name="Davis C."/>
            <person name="Chacko J."/>
            <person name="Dinh H."/>
            <person name="Dugan-Rocha S."/>
            <person name="Fowler G."/>
            <person name="Garner T.T."/>
            <person name="Garnes J."/>
            <person name="Gnirke A."/>
            <person name="Hawes A."/>
            <person name="Hernandez J."/>
            <person name="Hines S."/>
            <person name="Holder M."/>
            <person name="Hume J."/>
            <person name="Jhangiani S.N."/>
            <person name="Joshi V."/>
            <person name="Khan Z.M."/>
            <person name="Jackson L."/>
            <person name="Kovar C."/>
            <person name="Kowis A."/>
            <person name="Lee S."/>
            <person name="Lewis L.R."/>
            <person name="Margolis J."/>
            <person name="Morgan M."/>
            <person name="Nazareth L.V."/>
            <person name="Nguyen N."/>
            <person name="Okwuonu G."/>
            <person name="Parker D."/>
            <person name="Richards S."/>
            <person name="Ruiz S.J."/>
            <person name="Santibanez J."/>
            <person name="Savard J."/>
            <person name="Scherer S.E."/>
            <person name="Schneider B."/>
            <person name="Sodergren E."/>
            <person name="Tautz D."/>
            <person name="Vattahil S."/>
            <person name="Villasana D."/>
            <person name="White C.S."/>
            <person name="Wright R."/>
            <person name="Park Y."/>
            <person name="Beeman R.W."/>
            <person name="Lord J."/>
            <person name="Oppert B."/>
            <person name="Lorenzen M."/>
            <person name="Brown S."/>
            <person name="Wang L."/>
            <person name="Savard J."/>
            <person name="Tautz D."/>
            <person name="Richards S."/>
            <person name="Weinstock G."/>
            <person name="Gibbs R.A."/>
            <person name="Liu Y."/>
            <person name="Worley K."/>
            <person name="Weinstock G."/>
            <person name="Elsik C.G."/>
            <person name="Reese J.T."/>
            <person name="Elhaik E."/>
            <person name="Landan G."/>
            <person name="Graur D."/>
            <person name="Arensburger P."/>
            <person name="Atkinson P."/>
            <person name="Beeman R.W."/>
            <person name="Beidler J."/>
            <person name="Brown S.J."/>
            <person name="Demuth J.P."/>
            <person name="Drury D.W."/>
            <person name="Du Y.Z."/>
            <person name="Fujiwara H."/>
            <person name="Lorenzen M."/>
            <person name="Maselli V."/>
            <person name="Osanai M."/>
            <person name="Park Y."/>
            <person name="Robertson H.M."/>
            <person name="Tu Z."/>
            <person name="Wang J.J."/>
            <person name="Wang S."/>
            <person name="Richards S."/>
            <person name="Song H."/>
            <person name="Zhang L."/>
            <person name="Sodergren E."/>
            <person name="Werner D."/>
            <person name="Stanke M."/>
            <person name="Morgenstern B."/>
            <person name="Solovyev V."/>
            <person name="Kosarev P."/>
            <person name="Brown G."/>
            <person name="Chen H.C."/>
            <person name="Ermolaeva O."/>
            <person name="Hlavina W."/>
            <person name="Kapustin Y."/>
            <person name="Kiryutin B."/>
            <person name="Kitts P."/>
            <person name="Maglott D."/>
            <person name="Pruitt K."/>
            <person name="Sapojnikov V."/>
            <person name="Souvorov A."/>
            <person name="Mackey A.J."/>
            <person name="Waterhouse R.M."/>
            <person name="Wyder S."/>
            <person name="Zdobnov E.M."/>
            <person name="Zdobnov E.M."/>
            <person name="Wyder S."/>
            <person name="Kriventseva E.V."/>
            <person name="Kadowaki T."/>
            <person name="Bork P."/>
            <person name="Aranda M."/>
            <person name="Bao R."/>
            <person name="Beermann A."/>
            <person name="Berns N."/>
            <person name="Bolognesi R."/>
            <person name="Bonneton F."/>
            <person name="Bopp D."/>
            <person name="Brown S.J."/>
            <person name="Bucher G."/>
            <person name="Butts T."/>
            <person name="Chaumot A."/>
            <person name="Denell R.E."/>
            <person name="Ferrier D.E."/>
            <person name="Friedrich M."/>
            <person name="Gordon C.M."/>
            <person name="Jindra M."/>
            <person name="Klingler M."/>
            <person name="Lan Q."/>
            <person name="Lattorff H.M."/>
            <person name="Laudet V."/>
            <person name="von Levetsow C."/>
            <person name="Liu Z."/>
            <person name="Lutz R."/>
            <person name="Lynch J.A."/>
            <person name="da Fonseca R.N."/>
            <person name="Posnien N."/>
            <person name="Reuter R."/>
            <person name="Roth S."/>
            <person name="Savard J."/>
            <person name="Schinko J.B."/>
            <person name="Schmitt C."/>
            <person name="Schoppmeier M."/>
            <person name="Schroder R."/>
            <person name="Shippy T.D."/>
            <person name="Simonnet F."/>
            <person name="Marques-Souza H."/>
            <person name="Tautz D."/>
            <person name="Tomoyasu Y."/>
            <person name="Trauner J."/>
            <person name="Van der Zee M."/>
            <person name="Vervoort M."/>
            <person name="Wittkopp N."/>
            <person name="Wimmer E.A."/>
            <person name="Yang X."/>
            <person name="Jones A.K."/>
            <person name="Sattelle D.B."/>
            <person name="Ebert P.R."/>
            <person name="Nelson D."/>
            <person name="Scott J.G."/>
            <person name="Beeman R.W."/>
            <person name="Muthukrishnan S."/>
            <person name="Kramer K.J."/>
            <person name="Arakane Y."/>
            <person name="Beeman R.W."/>
            <person name="Zhu Q."/>
            <person name="Hogenkamp D."/>
            <person name="Dixit R."/>
            <person name="Oppert B."/>
            <person name="Jiang H."/>
            <person name="Zou Z."/>
            <person name="Marshall J."/>
            <person name="Elpidina E."/>
            <person name="Vinokurov K."/>
            <person name="Oppert C."/>
            <person name="Zou Z."/>
            <person name="Evans J."/>
            <person name="Lu Z."/>
            <person name="Zhao P."/>
            <person name="Sumathipala N."/>
            <person name="Altincicek B."/>
            <person name="Vilcinskas A."/>
            <person name="Williams M."/>
            <person name="Hultmark D."/>
            <person name="Hetru C."/>
            <person name="Jiang H."/>
            <person name="Grimmelikhuijzen C.J."/>
            <person name="Hauser F."/>
            <person name="Cazzamali G."/>
            <person name="Williamson M."/>
            <person name="Park Y."/>
            <person name="Li B."/>
            <person name="Tanaka Y."/>
            <person name="Predel R."/>
            <person name="Neupert S."/>
            <person name="Schachtner J."/>
            <person name="Verleyen P."/>
            <person name="Raible F."/>
            <person name="Bork P."/>
            <person name="Friedrich M."/>
            <person name="Walden K.K."/>
            <person name="Robertson H.M."/>
            <person name="Angeli S."/>
            <person name="Foret S."/>
            <person name="Bucher G."/>
            <person name="Schuetz S."/>
            <person name="Maleszka R."/>
            <person name="Wimmer E.A."/>
            <person name="Beeman R.W."/>
            <person name="Lorenzen M."/>
            <person name="Tomoyasu Y."/>
            <person name="Miller S.C."/>
            <person name="Grossmann D."/>
            <person name="Bucher G."/>
        </authorList>
    </citation>
    <scope>NUCLEOTIDE SEQUENCE [LARGE SCALE GENOMIC DNA]</scope>
    <source>
        <strain evidence="1 2">Georgia GA2</strain>
    </source>
</reference>
<protein>
    <submittedName>
        <fullName evidence="1">Uncharacterized protein</fullName>
    </submittedName>
</protein>
<dbReference type="AlphaFoldDB" id="D6WQM2"/>
<dbReference type="Proteomes" id="UP000007266">
    <property type="component" value="Linkage group 7"/>
</dbReference>
<evidence type="ECO:0000313" key="1">
    <source>
        <dbReference type="EMBL" id="EFA06990.1"/>
    </source>
</evidence>
<accession>D6WQM2</accession>
<evidence type="ECO:0000313" key="2">
    <source>
        <dbReference type="Proteomes" id="UP000007266"/>
    </source>
</evidence>
<keyword evidence="2" id="KW-1185">Reference proteome</keyword>